<dbReference type="SUPFAM" id="SSF47616">
    <property type="entry name" value="GST C-terminal domain-like"/>
    <property type="match status" value="1"/>
</dbReference>
<feature type="domain" description="GST N-terminal" evidence="2">
    <location>
        <begin position="2"/>
        <end position="79"/>
    </location>
</feature>
<dbReference type="SFLD" id="SFLDG01205">
    <property type="entry name" value="AMPS.1"/>
    <property type="match status" value="1"/>
</dbReference>
<accession>A0ABP0F3H6</accession>
<keyword evidence="5" id="KW-1185">Reference proteome</keyword>
<comment type="caution">
    <text evidence="4">The sequence shown here is derived from an EMBL/GenBank/DDBJ whole genome shotgun (WGS) entry which is preliminary data.</text>
</comment>
<dbReference type="Gene3D" id="1.20.1050.130">
    <property type="match status" value="1"/>
</dbReference>
<dbReference type="EC" id="2.5.1.18" evidence="1"/>
<dbReference type="SFLD" id="SFLDS00019">
    <property type="entry name" value="Glutathione_Transferase_(cytos"/>
    <property type="match status" value="1"/>
</dbReference>
<dbReference type="PROSITE" id="PS50404">
    <property type="entry name" value="GST_NTER"/>
    <property type="match status" value="1"/>
</dbReference>
<evidence type="ECO:0000313" key="5">
    <source>
        <dbReference type="Proteomes" id="UP001642483"/>
    </source>
</evidence>
<sequence length="206" mass="23982">MPKYRLHYFDLRARGELLRLVFAEAGQDFDDKRISFPEWPKLKPTTPFGGVPVLEVDNQRMSQSLCIVRYLAREFKLTGDSNKHEFAADEVVTTMEEFLFKLPFMEQDQKKKMELVKEQLDTSDKAKFNLGRVLQTYESRIAKKGDYFVNNKFTYADLFIYHVSQTVKALDGKGMTSFPKLEAIAERVSQRPKIKKYLASRPSCPF</sequence>
<evidence type="ECO:0000259" key="3">
    <source>
        <dbReference type="PROSITE" id="PS50405"/>
    </source>
</evidence>
<dbReference type="PROSITE" id="PS50405">
    <property type="entry name" value="GST_CTER"/>
    <property type="match status" value="1"/>
</dbReference>
<dbReference type="Pfam" id="PF02798">
    <property type="entry name" value="GST_N"/>
    <property type="match status" value="1"/>
</dbReference>
<dbReference type="InterPro" id="IPR050213">
    <property type="entry name" value="GST_superfamily"/>
</dbReference>
<dbReference type="InterPro" id="IPR036282">
    <property type="entry name" value="Glutathione-S-Trfase_C_sf"/>
</dbReference>
<name>A0ABP0F3H6_CLALP</name>
<evidence type="ECO:0000256" key="1">
    <source>
        <dbReference type="ARBA" id="ARBA00012452"/>
    </source>
</evidence>
<evidence type="ECO:0000259" key="2">
    <source>
        <dbReference type="PROSITE" id="PS50404"/>
    </source>
</evidence>
<organism evidence="4 5">
    <name type="scientific">Clavelina lepadiformis</name>
    <name type="common">Light-bulb sea squirt</name>
    <name type="synonym">Ascidia lepadiformis</name>
    <dbReference type="NCBI Taxonomy" id="159417"/>
    <lineage>
        <taxon>Eukaryota</taxon>
        <taxon>Metazoa</taxon>
        <taxon>Chordata</taxon>
        <taxon>Tunicata</taxon>
        <taxon>Ascidiacea</taxon>
        <taxon>Aplousobranchia</taxon>
        <taxon>Clavelinidae</taxon>
        <taxon>Clavelina</taxon>
    </lineage>
</organism>
<dbReference type="Pfam" id="PF14497">
    <property type="entry name" value="GST_C_3"/>
    <property type="match status" value="1"/>
</dbReference>
<proteinExistence type="predicted"/>
<dbReference type="InterPro" id="IPR036249">
    <property type="entry name" value="Thioredoxin-like_sf"/>
</dbReference>
<dbReference type="PANTHER" id="PTHR11571">
    <property type="entry name" value="GLUTATHIONE S-TRANSFERASE"/>
    <property type="match status" value="1"/>
</dbReference>
<dbReference type="InterPro" id="IPR004046">
    <property type="entry name" value="GST_C"/>
</dbReference>
<dbReference type="SFLD" id="SFLDG00363">
    <property type="entry name" value="AMPS_(cytGST):_Alpha-__Mu-__Pi"/>
    <property type="match status" value="1"/>
</dbReference>
<dbReference type="InterPro" id="IPR010987">
    <property type="entry name" value="Glutathione-S-Trfase_C-like"/>
</dbReference>
<reference evidence="4 5" key="1">
    <citation type="submission" date="2024-02" db="EMBL/GenBank/DDBJ databases">
        <authorList>
            <person name="Daric V."/>
            <person name="Darras S."/>
        </authorList>
    </citation>
    <scope>NUCLEOTIDE SEQUENCE [LARGE SCALE GENOMIC DNA]</scope>
</reference>
<gene>
    <name evidence="4" type="ORF">CVLEPA_LOCUS3989</name>
</gene>
<dbReference type="CDD" id="cd03039">
    <property type="entry name" value="GST_N_Sigma_like"/>
    <property type="match status" value="1"/>
</dbReference>
<dbReference type="EMBL" id="CAWYQH010000013">
    <property type="protein sequence ID" value="CAK8674275.1"/>
    <property type="molecule type" value="Genomic_DNA"/>
</dbReference>
<feature type="domain" description="GST C-terminal" evidence="3">
    <location>
        <begin position="77"/>
        <end position="206"/>
    </location>
</feature>
<dbReference type="SUPFAM" id="SSF52833">
    <property type="entry name" value="Thioredoxin-like"/>
    <property type="match status" value="1"/>
</dbReference>
<dbReference type="Proteomes" id="UP001642483">
    <property type="component" value="Unassembled WGS sequence"/>
</dbReference>
<dbReference type="InterPro" id="IPR004045">
    <property type="entry name" value="Glutathione_S-Trfase_N"/>
</dbReference>
<dbReference type="CDD" id="cd03192">
    <property type="entry name" value="GST_C_Sigma_like"/>
    <property type="match status" value="1"/>
</dbReference>
<evidence type="ECO:0000313" key="4">
    <source>
        <dbReference type="EMBL" id="CAK8674275.1"/>
    </source>
</evidence>
<dbReference type="InterPro" id="IPR040079">
    <property type="entry name" value="Glutathione_S-Trfase"/>
</dbReference>
<protein>
    <recommendedName>
        <fullName evidence="1">glutathione transferase</fullName>
        <ecNumber evidence="1">2.5.1.18</ecNumber>
    </recommendedName>
</protein>